<dbReference type="STRING" id="511.UZ73_18960"/>
<dbReference type="InterPro" id="IPR012931">
    <property type="entry name" value="TraG_N_Proteobacteria"/>
</dbReference>
<feature type="transmembrane region" description="Helical" evidence="1">
    <location>
        <begin position="140"/>
        <end position="156"/>
    </location>
</feature>
<keyword evidence="1" id="KW-1133">Transmembrane helix</keyword>
<reference evidence="3 4" key="2">
    <citation type="submission" date="2018-05" db="EMBL/GenBank/DDBJ databases">
        <authorList>
            <person name="Lanie J.A."/>
            <person name="Ng W.-L."/>
            <person name="Kazmierczak K.M."/>
            <person name="Andrzejewski T.M."/>
            <person name="Davidsen T.M."/>
            <person name="Wayne K.J."/>
            <person name="Tettelin H."/>
            <person name="Glass J.I."/>
            <person name="Rusch D."/>
            <person name="Podicherti R."/>
            <person name="Tsui H.-C.T."/>
            <person name="Winkler M.E."/>
        </authorList>
    </citation>
    <scope>NUCLEOTIDE SEQUENCE [LARGE SCALE GENOMIC DNA]</scope>
    <source>
        <strain evidence="3 4">YBY</strain>
    </source>
</reference>
<dbReference type="Proteomes" id="UP000245216">
    <property type="component" value="Unassembled WGS sequence"/>
</dbReference>
<feature type="transmembrane region" description="Helical" evidence="1">
    <location>
        <begin position="13"/>
        <end position="44"/>
    </location>
</feature>
<evidence type="ECO:0000256" key="1">
    <source>
        <dbReference type="SAM" id="Phobius"/>
    </source>
</evidence>
<evidence type="ECO:0000259" key="2">
    <source>
        <dbReference type="Pfam" id="PF07916"/>
    </source>
</evidence>
<dbReference type="EMBL" id="QEXO01000001">
    <property type="protein sequence ID" value="PWE16094.1"/>
    <property type="molecule type" value="Genomic_DNA"/>
</dbReference>
<dbReference type="AlphaFoldDB" id="A0A2U2BQ04"/>
<keyword evidence="1" id="KW-0812">Transmembrane</keyword>
<organism evidence="3 4">
    <name type="scientific">Alcaligenes faecalis</name>
    <dbReference type="NCBI Taxonomy" id="511"/>
    <lineage>
        <taxon>Bacteria</taxon>
        <taxon>Pseudomonadati</taxon>
        <taxon>Pseudomonadota</taxon>
        <taxon>Betaproteobacteria</taxon>
        <taxon>Burkholderiales</taxon>
        <taxon>Alcaligenaceae</taxon>
        <taxon>Alcaligenes</taxon>
    </lineage>
</organism>
<feature type="transmembrane region" description="Helical" evidence="1">
    <location>
        <begin position="68"/>
        <end position="89"/>
    </location>
</feature>
<accession>A0A2U2BQ04</accession>
<gene>
    <name evidence="3" type="ORF">DF183_05050</name>
</gene>
<evidence type="ECO:0000313" key="3">
    <source>
        <dbReference type="EMBL" id="PWE16094.1"/>
    </source>
</evidence>
<feature type="transmembrane region" description="Helical" evidence="1">
    <location>
        <begin position="396"/>
        <end position="415"/>
    </location>
</feature>
<dbReference type="RefSeq" id="WP_109088539.1">
    <property type="nucleotide sequence ID" value="NZ_QEXO01000001.1"/>
</dbReference>
<sequence>MQLDSYLELFTTFYGWAFANIFGEIVTGTGLVVIPFLVVVLNAWREAGQRGMQDIGVMGVIKSVQTQLIVMLFVMSVCFFTSPITSLTYARLSYMPPPSIDNPNPVEATPGASGSTYDTALRDAIDGSMSQASGLSNVPLWWYSIMSISSGINNAFRNGMNNSGSDMRVLEDMAKNATIEDPALLGDVQRFYSECFIPARSQYLRSDRSRISASGASILAESNTDYGPTDVDWMGSQFFRTEPGYYASMRSRAPVTGFAIDYSRDTEYYDPSSDVDPQVTGAVNPEFGRPTCKQWWEDQLREKLIDGSPRVRAFASRAANVLTFTSFDKQKDEVARLASTAANPVFVDFDQMMGTPYDSATVAGRTLTGAGSTLGVGGAAFMASMAWMPLVTSLPMIQALVLMGIYAFLPLATLVSGFSLRVLFLGAMAILTIKMWASMWYIATWIDGHLINAMYPGALGNIFVQEAMMIGKGAIPAGYKRMVLNTILLSLYVGLPIIWSSMMAWAGLKVAGGIDKMVSEGGNGAANSGRLPLLGKIFGGKK</sequence>
<evidence type="ECO:0000313" key="4">
    <source>
        <dbReference type="Proteomes" id="UP000245216"/>
    </source>
</evidence>
<feature type="transmembrane region" description="Helical" evidence="1">
    <location>
        <begin position="422"/>
        <end position="443"/>
    </location>
</feature>
<comment type="caution">
    <text evidence="3">The sequence shown here is derived from an EMBL/GenBank/DDBJ whole genome shotgun (WGS) entry which is preliminary data.</text>
</comment>
<feature type="transmembrane region" description="Helical" evidence="1">
    <location>
        <begin position="482"/>
        <end position="508"/>
    </location>
</feature>
<protein>
    <submittedName>
        <fullName evidence="3">Conjugal transfer protein TraG</fullName>
    </submittedName>
</protein>
<feature type="domain" description="TraG N-terminal Proteobacteria" evidence="2">
    <location>
        <begin position="8"/>
        <end position="525"/>
    </location>
</feature>
<reference evidence="3 4" key="1">
    <citation type="submission" date="2018-05" db="EMBL/GenBank/DDBJ databases">
        <title>Genome Sequence of an Efficient Indole-Degrading Bacterium, Alcaligenes sp.YBY.</title>
        <authorList>
            <person name="Yang B."/>
        </authorList>
    </citation>
    <scope>NUCLEOTIDE SEQUENCE [LARGE SCALE GENOMIC DNA]</scope>
    <source>
        <strain evidence="3 4">YBY</strain>
    </source>
</reference>
<keyword evidence="1" id="KW-0472">Membrane</keyword>
<proteinExistence type="predicted"/>
<feature type="transmembrane region" description="Helical" evidence="1">
    <location>
        <begin position="367"/>
        <end position="390"/>
    </location>
</feature>
<dbReference type="Pfam" id="PF07916">
    <property type="entry name" value="TraG_N"/>
    <property type="match status" value="1"/>
</dbReference>
<name>A0A2U2BQ04_ALCFA</name>